<sequence>MGLNLELKSHSENVNALAFSRQRVLVPVKVNMGDDAFGVETVPIKQIPSSGGDEDVEVDIIGCSNLGKPFLMEDSCEDSPECSSSFGDSGSGAENASSFSDTEVESRKCADDPSSSKCDDWFESCQGRMTKSLTSHWRRFIHPMSWRCKWIELQMKQLQSQARKYEKELAAYNHSKQLDLAHFTLEDSNIKSIPISDRMHRNKVMKRNKRKRVEEQCDIESYMSNHSLFSYYEKTDCTADTCLKDVCDVGIGGVNDSNQEFKLNDEWSSEEYGNVDKSLDDIIQKIEAIQSEVQQLKTRTDKVISESCGKFCSITQFSMRGRSDGFNHFDSTFTSNENTLPFSFPRSSSQLESEFHMGDLLMPGNASASREVMIPCIVTTDGPELDDPLKDTKDEVLIHNQVAKEEWHDFIDYDGTKDSIEEVKCPQEKKEDICLKEVKLNPIGMVIQQVEGIENFSNKLQYACVVLRKFWLFVLYFFS</sequence>
<feature type="coiled-coil region" evidence="1">
    <location>
        <begin position="148"/>
        <end position="175"/>
    </location>
</feature>
<dbReference type="InParanoid" id="A0A0R0KP55"/>
<keyword evidence="1" id="KW-0175">Coiled coil</keyword>
<accession>A0A0R0KP55</accession>
<organism evidence="3">
    <name type="scientific">Glycine max</name>
    <name type="common">Soybean</name>
    <name type="synonym">Glycine hispida</name>
    <dbReference type="NCBI Taxonomy" id="3847"/>
    <lineage>
        <taxon>Eukaryota</taxon>
        <taxon>Viridiplantae</taxon>
        <taxon>Streptophyta</taxon>
        <taxon>Embryophyta</taxon>
        <taxon>Tracheophyta</taxon>
        <taxon>Spermatophyta</taxon>
        <taxon>Magnoliopsida</taxon>
        <taxon>eudicotyledons</taxon>
        <taxon>Gunneridae</taxon>
        <taxon>Pentapetalae</taxon>
        <taxon>rosids</taxon>
        <taxon>fabids</taxon>
        <taxon>Fabales</taxon>
        <taxon>Fabaceae</taxon>
        <taxon>Papilionoideae</taxon>
        <taxon>50 kb inversion clade</taxon>
        <taxon>NPAAA clade</taxon>
        <taxon>indigoferoid/millettioid clade</taxon>
        <taxon>Phaseoleae</taxon>
        <taxon>Glycine</taxon>
        <taxon>Glycine subgen. Soja</taxon>
    </lineage>
</organism>
<gene>
    <name evidence="3" type="ORF">GLYMA_03G113800</name>
</gene>
<protein>
    <submittedName>
        <fullName evidence="3 4">Uncharacterized protein</fullName>
    </submittedName>
</protein>
<dbReference type="Gramene" id="KRH66555">
    <property type="protein sequence ID" value="KRH66555"/>
    <property type="gene ID" value="GLYMA_03G113800"/>
</dbReference>
<evidence type="ECO:0000256" key="2">
    <source>
        <dbReference type="SAM" id="MobiDB-lite"/>
    </source>
</evidence>
<evidence type="ECO:0000313" key="5">
    <source>
        <dbReference type="Proteomes" id="UP000008827"/>
    </source>
</evidence>
<reference evidence="4" key="2">
    <citation type="submission" date="2018-02" db="UniProtKB">
        <authorList>
            <consortium name="EnsemblPlants"/>
        </authorList>
    </citation>
    <scope>IDENTIFICATION</scope>
    <source>
        <strain evidence="4">Williams 82</strain>
    </source>
</reference>
<evidence type="ECO:0000313" key="3">
    <source>
        <dbReference type="EMBL" id="KRH66555.1"/>
    </source>
</evidence>
<dbReference type="EMBL" id="CM000836">
    <property type="protein sequence ID" value="KRH66555.1"/>
    <property type="molecule type" value="Genomic_DNA"/>
</dbReference>
<name>A0A0R0KP55_SOYBN</name>
<dbReference type="OMA" id="CEDATEY"/>
<dbReference type="InterPro" id="IPR038745">
    <property type="entry name" value="AT4G37440-like"/>
</dbReference>
<dbReference type="EnsemblPlants" id="KRH66555">
    <property type="protein sequence ID" value="KRH66555"/>
    <property type="gene ID" value="GLYMA_03G113800"/>
</dbReference>
<dbReference type="PANTHER" id="PTHR34057:SF10">
    <property type="entry name" value="TRANSPOSASE, PTTA_EN_SPM, PLANT"/>
    <property type="match status" value="1"/>
</dbReference>
<proteinExistence type="predicted"/>
<feature type="compositionally biased region" description="Polar residues" evidence="2">
    <location>
        <begin position="86"/>
        <end position="101"/>
    </location>
</feature>
<evidence type="ECO:0000313" key="4">
    <source>
        <dbReference type="EnsemblPlants" id="KRH66555"/>
    </source>
</evidence>
<reference evidence="3 4" key="1">
    <citation type="journal article" date="2010" name="Nature">
        <title>Genome sequence of the palaeopolyploid soybean.</title>
        <authorList>
            <person name="Schmutz J."/>
            <person name="Cannon S.B."/>
            <person name="Schlueter J."/>
            <person name="Ma J."/>
            <person name="Mitros T."/>
            <person name="Nelson W."/>
            <person name="Hyten D.L."/>
            <person name="Song Q."/>
            <person name="Thelen J.J."/>
            <person name="Cheng J."/>
            <person name="Xu D."/>
            <person name="Hellsten U."/>
            <person name="May G.D."/>
            <person name="Yu Y."/>
            <person name="Sakurai T."/>
            <person name="Umezawa T."/>
            <person name="Bhattacharyya M.K."/>
            <person name="Sandhu D."/>
            <person name="Valliyodan B."/>
            <person name="Lindquist E."/>
            <person name="Peto M."/>
            <person name="Grant D."/>
            <person name="Shu S."/>
            <person name="Goodstein D."/>
            <person name="Barry K."/>
            <person name="Futrell-Griggs M."/>
            <person name="Abernathy B."/>
            <person name="Du J."/>
            <person name="Tian Z."/>
            <person name="Zhu L."/>
            <person name="Gill N."/>
            <person name="Joshi T."/>
            <person name="Libault M."/>
            <person name="Sethuraman A."/>
            <person name="Zhang X.-C."/>
            <person name="Shinozaki K."/>
            <person name="Nguyen H.T."/>
            <person name="Wing R.A."/>
            <person name="Cregan P."/>
            <person name="Specht J."/>
            <person name="Grimwood J."/>
            <person name="Rokhsar D."/>
            <person name="Stacey G."/>
            <person name="Shoemaker R.C."/>
            <person name="Jackson S.A."/>
        </authorList>
    </citation>
    <scope>NUCLEOTIDE SEQUENCE</scope>
    <source>
        <strain evidence="4">cv. Williams 82</strain>
        <tissue evidence="3">Callus</tissue>
    </source>
</reference>
<reference evidence="3" key="3">
    <citation type="submission" date="2018-07" db="EMBL/GenBank/DDBJ databases">
        <title>WGS assembly of Glycine max.</title>
        <authorList>
            <person name="Schmutz J."/>
            <person name="Cannon S."/>
            <person name="Schlueter J."/>
            <person name="Ma J."/>
            <person name="Mitros T."/>
            <person name="Nelson W."/>
            <person name="Hyten D."/>
            <person name="Song Q."/>
            <person name="Thelen J."/>
            <person name="Cheng J."/>
            <person name="Xu D."/>
            <person name="Hellsten U."/>
            <person name="May G."/>
            <person name="Yu Y."/>
            <person name="Sakurai T."/>
            <person name="Umezawa T."/>
            <person name="Bhattacharyya M."/>
            <person name="Sandhu D."/>
            <person name="Valliyodan B."/>
            <person name="Lindquist E."/>
            <person name="Peto M."/>
            <person name="Grant D."/>
            <person name="Shu S."/>
            <person name="Goodstein D."/>
            <person name="Barry K."/>
            <person name="Futrell-Griggs M."/>
            <person name="Abernathy B."/>
            <person name="Du J."/>
            <person name="Tian Z."/>
            <person name="Zhu L."/>
            <person name="Gill N."/>
            <person name="Joshi T."/>
            <person name="Libault M."/>
            <person name="Sethuraman A."/>
            <person name="Zhang X."/>
            <person name="Shinozaki K."/>
            <person name="Nguyen H."/>
            <person name="Wing R."/>
            <person name="Cregan P."/>
            <person name="Specht J."/>
            <person name="Grimwood J."/>
            <person name="Rokhsar D."/>
            <person name="Stacey G."/>
            <person name="Shoemaker R."/>
            <person name="Jackson S."/>
        </authorList>
    </citation>
    <scope>NUCLEOTIDE SEQUENCE</scope>
    <source>
        <tissue evidence="3">Callus</tissue>
    </source>
</reference>
<dbReference type="PANTHER" id="PTHR34057">
    <property type="entry name" value="ELONGATION FACTOR"/>
    <property type="match status" value="1"/>
</dbReference>
<feature type="coiled-coil region" evidence="1">
    <location>
        <begin position="279"/>
        <end position="306"/>
    </location>
</feature>
<dbReference type="PaxDb" id="3847-GLYMA03G26660.1"/>
<keyword evidence="5" id="KW-1185">Reference proteome</keyword>
<evidence type="ECO:0000256" key="1">
    <source>
        <dbReference type="SAM" id="Coils"/>
    </source>
</evidence>
<dbReference type="Proteomes" id="UP000008827">
    <property type="component" value="Chromosome 3"/>
</dbReference>
<feature type="region of interest" description="Disordered" evidence="2">
    <location>
        <begin position="79"/>
        <end position="117"/>
    </location>
</feature>
<dbReference type="SMR" id="A0A0R0KP55"/>
<dbReference type="CDD" id="cd11650">
    <property type="entry name" value="AT4G37440_like"/>
    <property type="match status" value="1"/>
</dbReference>
<dbReference type="AlphaFoldDB" id="A0A0R0KP55"/>